<reference evidence="5 6" key="1">
    <citation type="submission" date="2017-01" db="EMBL/GenBank/DDBJ databases">
        <title>First insights into the biology of 'candidatus Vampirococcus archaeovorus'.</title>
        <authorList>
            <person name="Kizina J."/>
            <person name="Jordan S."/>
            <person name="Stueber K."/>
            <person name="Reinhardt R."/>
            <person name="Harder J."/>
        </authorList>
    </citation>
    <scope>NUCLEOTIDE SEQUENCE [LARGE SCALE GENOMIC DNA]</scope>
    <source>
        <strain evidence="5 6">LiM</strain>
    </source>
</reference>
<dbReference type="Proteomes" id="UP000287243">
    <property type="component" value="Chromosome"/>
</dbReference>
<sequence length="152" mass="16179">MGSVRGRIRMVDISQKKFSARLACARVRLCACSRVLKMIKENALGKGDCLAAAQAAGILAAKNTAGTIPLCHPLPVSFVDISFSFRPEALEITSVVKTAYATGVEMEALCACAVAALTVYDMAKAYDKGIVIKDLRLLEKRGGKSGVWKASL</sequence>
<dbReference type="OrthoDB" id="9794429at2"/>
<proteinExistence type="predicted"/>
<dbReference type="EMBL" id="CP019384">
    <property type="protein sequence ID" value="QAT17621.1"/>
    <property type="molecule type" value="Genomic_DNA"/>
</dbReference>
<evidence type="ECO:0000259" key="4">
    <source>
        <dbReference type="Pfam" id="PF01967"/>
    </source>
</evidence>
<name>A0A410P6C4_VELA1</name>
<accession>A0A410P6C4</accession>
<gene>
    <name evidence="5" type="ORF">BU251_07770</name>
</gene>
<keyword evidence="6" id="KW-1185">Reference proteome</keyword>
<dbReference type="InterPro" id="IPR002820">
    <property type="entry name" value="Mopterin_CF_biosynth-C_dom"/>
</dbReference>
<protein>
    <submittedName>
        <fullName evidence="5">Molybdenum cofactor biosynthesis protein MoaC</fullName>
    </submittedName>
</protein>
<dbReference type="InterPro" id="IPR036522">
    <property type="entry name" value="MoaC_sf"/>
</dbReference>
<dbReference type="NCBIfam" id="TIGR00581">
    <property type="entry name" value="moaC"/>
    <property type="match status" value="1"/>
</dbReference>
<evidence type="ECO:0000313" key="5">
    <source>
        <dbReference type="EMBL" id="QAT17621.1"/>
    </source>
</evidence>
<evidence type="ECO:0000256" key="2">
    <source>
        <dbReference type="ARBA" id="ARBA00023150"/>
    </source>
</evidence>
<dbReference type="RefSeq" id="WP_128700541.1">
    <property type="nucleotide sequence ID" value="NZ_CP019384.1"/>
</dbReference>
<evidence type="ECO:0000256" key="3">
    <source>
        <dbReference type="ARBA" id="ARBA00055087"/>
    </source>
</evidence>
<evidence type="ECO:0000256" key="1">
    <source>
        <dbReference type="ARBA" id="ARBA00005046"/>
    </source>
</evidence>
<dbReference type="KEGG" id="vai:BU251_07770"/>
<dbReference type="InterPro" id="IPR023045">
    <property type="entry name" value="MoaC"/>
</dbReference>
<dbReference type="UniPathway" id="UPA00344"/>
<organism evidence="5 6">
    <name type="scientific">Velamenicoccus archaeovorus</name>
    <dbReference type="NCBI Taxonomy" id="1930593"/>
    <lineage>
        <taxon>Bacteria</taxon>
        <taxon>Pseudomonadati</taxon>
        <taxon>Candidatus Omnitrophota</taxon>
        <taxon>Candidatus Velamenicoccus</taxon>
    </lineage>
</organism>
<comment type="pathway">
    <text evidence="1">Cofactor biosynthesis; molybdopterin biosynthesis.</text>
</comment>
<dbReference type="NCBIfam" id="NF006870">
    <property type="entry name" value="PRK09364.1"/>
    <property type="match status" value="1"/>
</dbReference>
<keyword evidence="2" id="KW-0501">Molybdenum cofactor biosynthesis</keyword>
<comment type="function">
    <text evidence="3">Catalyzes the conversion of (8S)-3',8-cyclo-7,8-dihydroguanosine 5'-triphosphate to cyclic pyranopterin monophosphate (cPMP).</text>
</comment>
<dbReference type="SUPFAM" id="SSF55040">
    <property type="entry name" value="Molybdenum cofactor biosynthesis protein C, MoaC"/>
    <property type="match status" value="1"/>
</dbReference>
<dbReference type="Pfam" id="PF01967">
    <property type="entry name" value="MoaC"/>
    <property type="match status" value="1"/>
</dbReference>
<evidence type="ECO:0000313" key="6">
    <source>
        <dbReference type="Proteomes" id="UP000287243"/>
    </source>
</evidence>
<feature type="domain" description="Molybdopterin cofactor biosynthesis C (MoaC)" evidence="4">
    <location>
        <begin position="10"/>
        <end position="143"/>
    </location>
</feature>
<dbReference type="AlphaFoldDB" id="A0A410P6C4"/>
<dbReference type="Gene3D" id="3.30.70.640">
    <property type="entry name" value="Molybdopterin cofactor biosynthesis C (MoaC) domain"/>
    <property type="match status" value="1"/>
</dbReference>
<dbReference type="GO" id="GO:0006777">
    <property type="term" value="P:Mo-molybdopterin cofactor biosynthetic process"/>
    <property type="evidence" value="ECO:0007669"/>
    <property type="project" value="UniProtKB-KW"/>
</dbReference>